<reference evidence="2" key="1">
    <citation type="submission" date="2025-08" db="UniProtKB">
        <authorList>
            <consortium name="RefSeq"/>
        </authorList>
    </citation>
    <scope>IDENTIFICATION</scope>
    <source>
        <tissue evidence="2">Blood</tissue>
    </source>
</reference>
<evidence type="ECO:0000313" key="1">
    <source>
        <dbReference type="Proteomes" id="UP001190640"/>
    </source>
</evidence>
<dbReference type="KEGG" id="emc:129340931"/>
<dbReference type="AlphaFoldDB" id="A0AA97KAY3"/>
<accession>A0AA97KAY3</accession>
<sequence>MTDILSRLSALEGTSEGPAIPLAAVDTHAIEEDVVGTAAGEIVANWPAEAGQLALVVQPPEAEGAVGRQERVRILICGHSMIFWAAHQARRSWIGSQLGLSRWATIEWQGRRGLRWAGLLPLLFEGRSAPPPHILVVHLGGNDLGLMKGVALSWQARDDFLEIRKRWPGYSTLKVHVCFLGPDYTFDISTVSSQVHAITISTMDRSEGSIVDSVHITHIL</sequence>
<dbReference type="SUPFAM" id="SSF52266">
    <property type="entry name" value="SGNH hydrolase"/>
    <property type="match status" value="1"/>
</dbReference>
<dbReference type="Proteomes" id="UP001190640">
    <property type="component" value="Chromosome 13"/>
</dbReference>
<dbReference type="RefSeq" id="XP_054851801.1">
    <property type="nucleotide sequence ID" value="XM_054995826.1"/>
</dbReference>
<gene>
    <name evidence="2" type="primary">LOC129340931</name>
</gene>
<keyword evidence="1" id="KW-1185">Reference proteome</keyword>
<name>A0AA97KAY3_EUBMA</name>
<protein>
    <submittedName>
        <fullName evidence="2">Uncharacterized protein LOC129340931</fullName>
    </submittedName>
</protein>
<organism evidence="1 2">
    <name type="scientific">Eublepharis macularius</name>
    <name type="common">Leopard gecko</name>
    <name type="synonym">Cyrtodactylus macularius</name>
    <dbReference type="NCBI Taxonomy" id="481883"/>
    <lineage>
        <taxon>Eukaryota</taxon>
        <taxon>Metazoa</taxon>
        <taxon>Chordata</taxon>
        <taxon>Craniata</taxon>
        <taxon>Vertebrata</taxon>
        <taxon>Euteleostomi</taxon>
        <taxon>Lepidosauria</taxon>
        <taxon>Squamata</taxon>
        <taxon>Bifurcata</taxon>
        <taxon>Gekkota</taxon>
        <taxon>Eublepharidae</taxon>
        <taxon>Eublepharinae</taxon>
        <taxon>Eublepharis</taxon>
    </lineage>
</organism>
<dbReference type="GeneID" id="129340931"/>
<proteinExistence type="predicted"/>
<evidence type="ECO:0000313" key="2">
    <source>
        <dbReference type="RefSeq" id="XP_054851801.1"/>
    </source>
</evidence>